<evidence type="ECO:0000313" key="2">
    <source>
        <dbReference type="EMBL" id="AMJ75027.1"/>
    </source>
</evidence>
<reference evidence="2 4" key="1">
    <citation type="submission" date="2015-12" db="EMBL/GenBank/DDBJ databases">
        <title>Intraspecies pangenome expansion in the marine bacterium Alteromonas.</title>
        <authorList>
            <person name="Lopez-Perez M."/>
            <person name="Rodriguez-Valera F."/>
        </authorList>
    </citation>
    <scope>NUCLEOTIDE SEQUENCE [LARGE SCALE GENOMIC DNA]</scope>
    <source>
        <strain evidence="2 4">LMG 21861</strain>
    </source>
</reference>
<feature type="transmembrane region" description="Helical" evidence="1">
    <location>
        <begin position="27"/>
        <end position="47"/>
    </location>
</feature>
<evidence type="ECO:0000313" key="5">
    <source>
        <dbReference type="Proteomes" id="UP001170717"/>
    </source>
</evidence>
<gene>
    <name evidence="2" type="ORF">AVL57_14275</name>
    <name evidence="3" type="ORF">Q4527_09885</name>
</gene>
<evidence type="ECO:0000256" key="1">
    <source>
        <dbReference type="SAM" id="Phobius"/>
    </source>
</evidence>
<dbReference type="AlphaFoldDB" id="A0AAW7Z444"/>
<keyword evidence="1" id="KW-1133">Transmembrane helix</keyword>
<reference evidence="3" key="2">
    <citation type="submission" date="2023-07" db="EMBL/GenBank/DDBJ databases">
        <title>Genome content predicts the carbon catabolic preferences of heterotrophic bacteria.</title>
        <authorList>
            <person name="Gralka M."/>
        </authorList>
    </citation>
    <scope>NUCLEOTIDE SEQUENCE</scope>
    <source>
        <strain evidence="3">F2M12</strain>
    </source>
</reference>
<organism evidence="3 5">
    <name type="scientific">Alteromonas stellipolaris</name>
    <dbReference type="NCBI Taxonomy" id="233316"/>
    <lineage>
        <taxon>Bacteria</taxon>
        <taxon>Pseudomonadati</taxon>
        <taxon>Pseudomonadota</taxon>
        <taxon>Gammaproteobacteria</taxon>
        <taxon>Alteromonadales</taxon>
        <taxon>Alteromonadaceae</taxon>
        <taxon>Alteromonas/Salinimonas group</taxon>
        <taxon>Alteromonas</taxon>
    </lineage>
</organism>
<dbReference type="EMBL" id="CP013926">
    <property type="protein sequence ID" value="AMJ75027.1"/>
    <property type="molecule type" value="Genomic_DNA"/>
</dbReference>
<accession>A0AAW7Z444</accession>
<dbReference type="RefSeq" id="WP_057790695.1">
    <property type="nucleotide sequence ID" value="NZ_CAXIBE010000021.1"/>
</dbReference>
<evidence type="ECO:0008006" key="6">
    <source>
        <dbReference type="Google" id="ProtNLM"/>
    </source>
</evidence>
<dbReference type="Proteomes" id="UP001170717">
    <property type="component" value="Unassembled WGS sequence"/>
</dbReference>
<name>A0AAW7Z444_9ALTE</name>
<dbReference type="KEGG" id="asq:AVL57_14275"/>
<sequence>MLNHLESERMAHKHSVSHSAYTAFKRLMHTIIMATAVALAVGLFLMYQQYQTHWVDVQTAQPGTSISSQYSKILQPALMAQDTVRLERLITIALEEPAVISLSVFNAQGIYIAPLPKVDSVVALAREREVAPNTHVEKILDDDGKVIGYLNVNIDTEVVLSSPLTLRQQLWLIISAVIVLALIVGVYLTRGFYKFRPWIIRVFQS</sequence>
<evidence type="ECO:0000313" key="3">
    <source>
        <dbReference type="EMBL" id="MDO6577706.1"/>
    </source>
</evidence>
<evidence type="ECO:0000313" key="4">
    <source>
        <dbReference type="Proteomes" id="UP000056750"/>
    </source>
</evidence>
<feature type="transmembrane region" description="Helical" evidence="1">
    <location>
        <begin position="170"/>
        <end position="188"/>
    </location>
</feature>
<keyword evidence="1" id="KW-0472">Membrane</keyword>
<proteinExistence type="predicted"/>
<keyword evidence="4" id="KW-1185">Reference proteome</keyword>
<dbReference type="EMBL" id="JAUOQI010000006">
    <property type="protein sequence ID" value="MDO6577706.1"/>
    <property type="molecule type" value="Genomic_DNA"/>
</dbReference>
<protein>
    <recommendedName>
        <fullName evidence="6">Smp protein</fullName>
    </recommendedName>
</protein>
<keyword evidence="1" id="KW-0812">Transmembrane</keyword>
<dbReference type="Proteomes" id="UP000056750">
    <property type="component" value="Chromosome"/>
</dbReference>